<dbReference type="InterPro" id="IPR037099">
    <property type="entry name" value="Fum_R/Succ_DH_flav-like_C_sf"/>
</dbReference>
<dbReference type="Pfam" id="PF00890">
    <property type="entry name" value="FAD_binding_2"/>
    <property type="match status" value="1"/>
</dbReference>
<dbReference type="InterPro" id="IPR027477">
    <property type="entry name" value="Succ_DH/fumarate_Rdtase_cat_sf"/>
</dbReference>
<dbReference type="GO" id="GO:0005737">
    <property type="term" value="C:cytoplasm"/>
    <property type="evidence" value="ECO:0007669"/>
    <property type="project" value="UniProtKB-SubCell"/>
</dbReference>
<dbReference type="InterPro" id="IPR015939">
    <property type="entry name" value="Fum_Rdtase/Succ_DH_flav-like_C"/>
</dbReference>
<dbReference type="InterPro" id="IPR003953">
    <property type="entry name" value="FAD-dep_OxRdtase_2_FAD-bd"/>
</dbReference>
<comment type="similarity">
    <text evidence="3 12">Belongs to the FAD-dependent oxidoreductase 2 family. NadB subfamily.</text>
</comment>
<comment type="caution">
    <text evidence="15">The sequence shown here is derived from an EMBL/GenBank/DDBJ whole genome shotgun (WGS) entry which is preliminary data.</text>
</comment>
<evidence type="ECO:0000256" key="5">
    <source>
        <dbReference type="ARBA" id="ARBA00022630"/>
    </source>
</evidence>
<evidence type="ECO:0000256" key="4">
    <source>
        <dbReference type="ARBA" id="ARBA00012173"/>
    </source>
</evidence>
<dbReference type="Gene3D" id="3.90.700.10">
    <property type="entry name" value="Succinate dehydrogenase/fumarate reductase flavoprotein, catalytic domain"/>
    <property type="match status" value="1"/>
</dbReference>
<dbReference type="PANTHER" id="PTHR42716">
    <property type="entry name" value="L-ASPARTATE OXIDASE"/>
    <property type="match status" value="1"/>
</dbReference>
<feature type="domain" description="Fumarate reductase/succinate dehydrogenase flavoprotein-like C-terminal" evidence="14">
    <location>
        <begin position="427"/>
        <end position="506"/>
    </location>
</feature>
<dbReference type="GO" id="GO:0034628">
    <property type="term" value="P:'de novo' NAD+ biosynthetic process from L-aspartate"/>
    <property type="evidence" value="ECO:0007669"/>
    <property type="project" value="TreeGrafter"/>
</dbReference>
<dbReference type="EC" id="1.4.3.16" evidence="4 10"/>
<evidence type="ECO:0000256" key="3">
    <source>
        <dbReference type="ARBA" id="ARBA00008562"/>
    </source>
</evidence>
<comment type="catalytic activity">
    <reaction evidence="9">
        <text>L-aspartate + O2 = iminosuccinate + H2O2</text>
        <dbReference type="Rhea" id="RHEA:25876"/>
        <dbReference type="ChEBI" id="CHEBI:15379"/>
        <dbReference type="ChEBI" id="CHEBI:16240"/>
        <dbReference type="ChEBI" id="CHEBI:29991"/>
        <dbReference type="ChEBI" id="CHEBI:77875"/>
        <dbReference type="EC" id="1.4.3.16"/>
    </reaction>
    <physiologicalReaction direction="left-to-right" evidence="9">
        <dbReference type="Rhea" id="RHEA:25877"/>
    </physiologicalReaction>
</comment>
<dbReference type="PANTHER" id="PTHR42716:SF2">
    <property type="entry name" value="L-ASPARTATE OXIDASE, CHLOROPLASTIC"/>
    <property type="match status" value="1"/>
</dbReference>
<evidence type="ECO:0000256" key="10">
    <source>
        <dbReference type="NCBIfam" id="TIGR00551"/>
    </source>
</evidence>
<comment type="cofactor">
    <cofactor evidence="1 12">
        <name>FAD</name>
        <dbReference type="ChEBI" id="CHEBI:57692"/>
    </cofactor>
</comment>
<keyword evidence="8 12" id="KW-0560">Oxidoreductase</keyword>
<feature type="active site" description="Proton acceptor" evidence="11">
    <location>
        <position position="277"/>
    </location>
</feature>
<dbReference type="FunFam" id="1.20.58.100:FF:000002">
    <property type="entry name" value="L-aspartate oxidase"/>
    <property type="match status" value="1"/>
</dbReference>
<dbReference type="GO" id="GO:0008734">
    <property type="term" value="F:L-aspartate oxidase activity"/>
    <property type="evidence" value="ECO:0007669"/>
    <property type="project" value="UniProtKB-UniRule"/>
</dbReference>
<dbReference type="Pfam" id="PF02910">
    <property type="entry name" value="Succ_DH_flav_C"/>
    <property type="match status" value="1"/>
</dbReference>
<dbReference type="SUPFAM" id="SSF51905">
    <property type="entry name" value="FAD/NAD(P)-binding domain"/>
    <property type="match status" value="1"/>
</dbReference>
<evidence type="ECO:0000313" key="16">
    <source>
        <dbReference type="Proteomes" id="UP000095237"/>
    </source>
</evidence>
<keyword evidence="7 12" id="KW-0274">FAD</keyword>
<proteinExistence type="inferred from homology"/>
<accession>A0A1E5IJR1</accession>
<dbReference type="FunFam" id="3.90.700.10:FF:000002">
    <property type="entry name" value="L-aspartate oxidase"/>
    <property type="match status" value="1"/>
</dbReference>
<evidence type="ECO:0000259" key="13">
    <source>
        <dbReference type="Pfam" id="PF00890"/>
    </source>
</evidence>
<protein>
    <recommendedName>
        <fullName evidence="4 10">L-aspartate oxidase</fullName>
        <ecNumber evidence="4 10">1.4.3.16</ecNumber>
    </recommendedName>
</protein>
<dbReference type="EMBL" id="LNVX01000291">
    <property type="protein sequence ID" value="OEG70674.1"/>
    <property type="molecule type" value="Genomic_DNA"/>
</dbReference>
<dbReference type="InterPro" id="IPR036188">
    <property type="entry name" value="FAD/NAD-bd_sf"/>
</dbReference>
<dbReference type="NCBIfam" id="NF006567">
    <property type="entry name" value="PRK09077.1"/>
    <property type="match status" value="1"/>
</dbReference>
<reference evidence="15 16" key="1">
    <citation type="submission" date="2015-11" db="EMBL/GenBank/DDBJ databases">
        <title>Evidence for parallel genomic evolution in an endosymbiosis of termite gut flagellates.</title>
        <authorList>
            <person name="Zheng H."/>
        </authorList>
    </citation>
    <scope>NUCLEOTIDE SEQUENCE [LARGE SCALE GENOMIC DNA]</scope>
    <source>
        <strain evidence="15 16">CET450</strain>
    </source>
</reference>
<dbReference type="PRINTS" id="PR00411">
    <property type="entry name" value="PNDRDTASEI"/>
</dbReference>
<dbReference type="Proteomes" id="UP000095237">
    <property type="component" value="Unassembled WGS sequence"/>
</dbReference>
<dbReference type="Gene3D" id="3.50.50.60">
    <property type="entry name" value="FAD/NAD(P)-binding domain"/>
    <property type="match status" value="1"/>
</dbReference>
<sequence>MIRSDYLIIGSGIAGLSLALKASKNGSVSLVTKKKLFDSATGKAQGGIACITDESDSFEAHIRDTIVSGAGLCNEKMVEKMVAEGPERVRELISLGVEFTKKKDSDLEFELALEGGHSKRRILHAGDITGNEIERVLIRNIEKHKSITVYEYHTAIDLILDKDRICRGVYVFDNENNNTEIFEAKVTVLTCGGAGKTYLYTSNPDVATGDAVAMAYRAGADIANMEFVQFHPTCLYNSAVKSFLISEAVRGEGAVLKLRDGGSFVEKYSSQKELAPRDIVARAIDSELKSRGEKFVYLDITAKNKDFLMKRFPNIYAKCLEYGIDISKDMIPVVPAAHFFCGGVVIDENGRTSIENLYAAGETACSGVHGANRLASNSLLEGVVYADRVYKDSFQFLGKEYSEIDVKPIDDTKPSVNKSNVFVQKKEELRRLTWDYLGISRSNEGLLKAQKKTDILKIEIEQYFKEVPFTLDGIELRNMMFIAEMIVRSAIQRKESRGLHFNTDYPFLLPDVKDTVINIR</sequence>
<comment type="pathway">
    <text evidence="2 12">Cofactor biosynthesis; NAD(+) biosynthesis; iminoaspartate from L-aspartate (oxidase route): step 1/1.</text>
</comment>
<keyword evidence="16" id="KW-1185">Reference proteome</keyword>
<dbReference type="UniPathway" id="UPA00253">
    <property type="reaction ID" value="UER00326"/>
</dbReference>
<dbReference type="SUPFAM" id="SSF56425">
    <property type="entry name" value="Succinate dehydrogenase/fumarate reductase flavoprotein, catalytic domain"/>
    <property type="match status" value="1"/>
</dbReference>
<evidence type="ECO:0000256" key="8">
    <source>
        <dbReference type="ARBA" id="ARBA00023002"/>
    </source>
</evidence>
<dbReference type="NCBIfam" id="TIGR00551">
    <property type="entry name" value="nadB"/>
    <property type="match status" value="1"/>
</dbReference>
<evidence type="ECO:0000256" key="9">
    <source>
        <dbReference type="ARBA" id="ARBA00048305"/>
    </source>
</evidence>
<evidence type="ECO:0000256" key="6">
    <source>
        <dbReference type="ARBA" id="ARBA00022642"/>
    </source>
</evidence>
<evidence type="ECO:0000256" key="7">
    <source>
        <dbReference type="ARBA" id="ARBA00022827"/>
    </source>
</evidence>
<name>A0A1E5IJR1_ENDTX</name>
<dbReference type="InterPro" id="IPR005288">
    <property type="entry name" value="NadB"/>
</dbReference>
<evidence type="ECO:0000256" key="12">
    <source>
        <dbReference type="RuleBase" id="RU362049"/>
    </source>
</evidence>
<feature type="domain" description="FAD-dependent oxidoreductase 2 FAD-binding" evidence="13">
    <location>
        <begin position="5"/>
        <end position="379"/>
    </location>
</feature>
<dbReference type="Gene3D" id="1.20.58.100">
    <property type="entry name" value="Fumarate reductase/succinate dehydrogenase flavoprotein-like, C-terminal domain"/>
    <property type="match status" value="1"/>
</dbReference>
<organism evidence="15 16">
    <name type="scientific">Endomicrobium trichonymphae</name>
    <dbReference type="NCBI Taxonomy" id="1408204"/>
    <lineage>
        <taxon>Bacteria</taxon>
        <taxon>Pseudomonadati</taxon>
        <taxon>Elusimicrobiota</taxon>
        <taxon>Endomicrobiia</taxon>
        <taxon>Endomicrobiales</taxon>
        <taxon>Endomicrobiaceae</taxon>
        <taxon>Candidatus Endomicrobiellum</taxon>
    </lineage>
</organism>
<gene>
    <name evidence="15" type="ORF">ATZ36_16995</name>
</gene>
<evidence type="ECO:0000256" key="2">
    <source>
        <dbReference type="ARBA" id="ARBA00004950"/>
    </source>
</evidence>
<dbReference type="AlphaFoldDB" id="A0A1E5IJR1"/>
<evidence type="ECO:0000259" key="14">
    <source>
        <dbReference type="Pfam" id="PF02910"/>
    </source>
</evidence>
<comment type="function">
    <text evidence="12">Catalyzes the oxidation of L-aspartate to iminoaspartate.</text>
</comment>
<comment type="subcellular location">
    <subcellularLocation>
        <location evidence="12">Cytoplasm</location>
    </subcellularLocation>
</comment>
<keyword evidence="5 12" id="KW-0285">Flavoprotein</keyword>
<dbReference type="PRINTS" id="PR00368">
    <property type="entry name" value="FADPNR"/>
</dbReference>
<dbReference type="SUPFAM" id="SSF46977">
    <property type="entry name" value="Succinate dehydrogenase/fumarate reductase flavoprotein C-terminal domain"/>
    <property type="match status" value="1"/>
</dbReference>
<evidence type="ECO:0000256" key="11">
    <source>
        <dbReference type="PIRSR" id="PIRSR000171-1"/>
    </source>
</evidence>
<evidence type="ECO:0000313" key="15">
    <source>
        <dbReference type="EMBL" id="OEG70674.1"/>
    </source>
</evidence>
<evidence type="ECO:0000256" key="1">
    <source>
        <dbReference type="ARBA" id="ARBA00001974"/>
    </source>
</evidence>
<keyword evidence="6 12" id="KW-0662">Pyridine nucleotide biosynthesis</keyword>
<dbReference type="PIRSF" id="PIRSF000171">
    <property type="entry name" value="SDHA_APRA_LASPO"/>
    <property type="match status" value="1"/>
</dbReference>